<dbReference type="Proteomes" id="UP000286415">
    <property type="component" value="Unassembled WGS sequence"/>
</dbReference>
<protein>
    <submittedName>
        <fullName evidence="1">Uncharacterized protein</fullName>
    </submittedName>
</protein>
<evidence type="ECO:0000313" key="2">
    <source>
        <dbReference type="Proteomes" id="UP000286415"/>
    </source>
</evidence>
<comment type="caution">
    <text evidence="1">The sequence shown here is derived from an EMBL/GenBank/DDBJ whole genome shotgun (WGS) entry which is preliminary data.</text>
</comment>
<evidence type="ECO:0000313" key="1">
    <source>
        <dbReference type="EMBL" id="KAG5452326.1"/>
    </source>
</evidence>
<name>A0A8T1MTY4_CLOSI</name>
<dbReference type="AlphaFoldDB" id="A0A8T1MTY4"/>
<proteinExistence type="predicted"/>
<reference evidence="1 2" key="1">
    <citation type="journal article" date="2018" name="Biotechnol. Adv.">
        <title>Improved genomic resources and new bioinformatic workflow for the carcinogenic parasite Clonorchis sinensis: Biotechnological implications.</title>
        <authorList>
            <person name="Wang D."/>
            <person name="Korhonen P.K."/>
            <person name="Gasser R.B."/>
            <person name="Young N.D."/>
        </authorList>
    </citation>
    <scope>NUCLEOTIDE SEQUENCE [LARGE SCALE GENOMIC DNA]</scope>
    <source>
        <strain evidence="1">Cs-k2</strain>
    </source>
</reference>
<organism evidence="1 2">
    <name type="scientific">Clonorchis sinensis</name>
    <name type="common">Chinese liver fluke</name>
    <dbReference type="NCBI Taxonomy" id="79923"/>
    <lineage>
        <taxon>Eukaryota</taxon>
        <taxon>Metazoa</taxon>
        <taxon>Spiralia</taxon>
        <taxon>Lophotrochozoa</taxon>
        <taxon>Platyhelminthes</taxon>
        <taxon>Trematoda</taxon>
        <taxon>Digenea</taxon>
        <taxon>Opisthorchiida</taxon>
        <taxon>Opisthorchiata</taxon>
        <taxon>Opisthorchiidae</taxon>
        <taxon>Clonorchis</taxon>
    </lineage>
</organism>
<sequence length="106" mass="11768">MNVGNFKCQRNGRYTTGCCFNSSRTLGSSPCQTVKLTNKLVDQSSSPRVGNRSCRAPAVREIPCGRLDIIRLGVGKHSFAKFEVANLRRVIIEQDGRKATRIQNLL</sequence>
<reference evidence="1 2" key="2">
    <citation type="journal article" date="2021" name="Genomics">
        <title>High-quality reference genome for Clonorchis sinensis.</title>
        <authorList>
            <person name="Young N.D."/>
            <person name="Stroehlein A.J."/>
            <person name="Kinkar L."/>
            <person name="Wang T."/>
            <person name="Sohn W.M."/>
            <person name="Chang B.C.H."/>
            <person name="Kaur P."/>
            <person name="Weisz D."/>
            <person name="Dudchenko O."/>
            <person name="Aiden E.L."/>
            <person name="Korhonen P.K."/>
            <person name="Gasser R.B."/>
        </authorList>
    </citation>
    <scope>NUCLEOTIDE SEQUENCE [LARGE SCALE GENOMIC DNA]</scope>
    <source>
        <strain evidence="1">Cs-k2</strain>
    </source>
</reference>
<accession>A0A8T1MTY4</accession>
<keyword evidence="2" id="KW-1185">Reference proteome</keyword>
<gene>
    <name evidence="1" type="ORF">CSKR_201643</name>
</gene>
<dbReference type="EMBL" id="NIRI02000042">
    <property type="protein sequence ID" value="KAG5452326.1"/>
    <property type="molecule type" value="Genomic_DNA"/>
</dbReference>